<reference evidence="2" key="1">
    <citation type="submission" date="2020-06" db="EMBL/GenBank/DDBJ databases">
        <title>WGS assembly of Ceratodon purpureus strain R40.</title>
        <authorList>
            <person name="Carey S.B."/>
            <person name="Jenkins J."/>
            <person name="Shu S."/>
            <person name="Lovell J.T."/>
            <person name="Sreedasyam A."/>
            <person name="Maumus F."/>
            <person name="Tiley G.P."/>
            <person name="Fernandez-Pozo N."/>
            <person name="Barry K."/>
            <person name="Chen C."/>
            <person name="Wang M."/>
            <person name="Lipzen A."/>
            <person name="Daum C."/>
            <person name="Saski C.A."/>
            <person name="Payton A.C."/>
            <person name="Mcbreen J.C."/>
            <person name="Conrad R.E."/>
            <person name="Kollar L.M."/>
            <person name="Olsson S."/>
            <person name="Huttunen S."/>
            <person name="Landis J.B."/>
            <person name="Wickett N.J."/>
            <person name="Johnson M.G."/>
            <person name="Rensing S.A."/>
            <person name="Grimwood J."/>
            <person name="Schmutz J."/>
            <person name="Mcdaniel S.F."/>
        </authorList>
    </citation>
    <scope>NUCLEOTIDE SEQUENCE</scope>
    <source>
        <strain evidence="2">R40</strain>
    </source>
</reference>
<evidence type="ECO:0000313" key="3">
    <source>
        <dbReference type="Proteomes" id="UP000822688"/>
    </source>
</evidence>
<comment type="caution">
    <text evidence="2">The sequence shown here is derived from an EMBL/GenBank/DDBJ whole genome shotgun (WGS) entry which is preliminary data.</text>
</comment>
<proteinExistence type="predicted"/>
<name>A0A8T0J8Q1_CERPU</name>
<evidence type="ECO:0000313" key="1">
    <source>
        <dbReference type="EMBL" id="KAG0591215.1"/>
    </source>
</evidence>
<organism evidence="2 3">
    <name type="scientific">Ceratodon purpureus</name>
    <name type="common">Fire moss</name>
    <name type="synonym">Dicranum purpureum</name>
    <dbReference type="NCBI Taxonomy" id="3225"/>
    <lineage>
        <taxon>Eukaryota</taxon>
        <taxon>Viridiplantae</taxon>
        <taxon>Streptophyta</taxon>
        <taxon>Embryophyta</taxon>
        <taxon>Bryophyta</taxon>
        <taxon>Bryophytina</taxon>
        <taxon>Bryopsida</taxon>
        <taxon>Dicranidae</taxon>
        <taxon>Pseudoditrichales</taxon>
        <taxon>Ditrichaceae</taxon>
        <taxon>Ceratodon</taxon>
    </lineage>
</organism>
<dbReference type="AlphaFoldDB" id="A0A8T0J8Q1"/>
<evidence type="ECO:0000313" key="2">
    <source>
        <dbReference type="EMBL" id="KAG0591218.1"/>
    </source>
</evidence>
<sequence>MRIVKIKSAKGHPLLSRLPITPYTTSNLTKIKVVHKYFHETALQELSQQSVQCIPESKTLSWLYTIMSPSTTIASIDTQVCKKRFLARIINTCEWIHTGRGSKCLQGSSP</sequence>
<gene>
    <name evidence="1" type="ORF">KC19_1G158900</name>
    <name evidence="2" type="ORF">KC19_1G159200</name>
</gene>
<keyword evidence="3" id="KW-1185">Reference proteome</keyword>
<dbReference type="Proteomes" id="UP000822688">
    <property type="component" value="Chromosome 1"/>
</dbReference>
<dbReference type="EMBL" id="CM026421">
    <property type="protein sequence ID" value="KAG0591215.1"/>
    <property type="molecule type" value="Genomic_DNA"/>
</dbReference>
<accession>A0A8T0J8Q1</accession>
<dbReference type="EMBL" id="CM026421">
    <property type="protein sequence ID" value="KAG0591218.1"/>
    <property type="molecule type" value="Genomic_DNA"/>
</dbReference>
<protein>
    <submittedName>
        <fullName evidence="2">Uncharacterized protein</fullName>
    </submittedName>
</protein>